<dbReference type="AlphaFoldDB" id="A0A3S4WHQ3"/>
<sequence length="62" mass="6994">MSDGGGMHSLAVRFWRSRLYLFGGVVLLVWTVELAWRYRWAVAVAGVVAGAVAGARWCLRRW</sequence>
<dbReference type="KEGG" id="asla:NCTC11923_01852"/>
<evidence type="ECO:0000313" key="3">
    <source>
        <dbReference type="Proteomes" id="UP000276899"/>
    </source>
</evidence>
<evidence type="ECO:0000313" key="2">
    <source>
        <dbReference type="EMBL" id="VEG75194.1"/>
    </source>
</evidence>
<dbReference type="Proteomes" id="UP000276899">
    <property type="component" value="Chromosome"/>
</dbReference>
<organism evidence="2 3">
    <name type="scientific">Actinomyces slackii</name>
    <dbReference type="NCBI Taxonomy" id="52774"/>
    <lineage>
        <taxon>Bacteria</taxon>
        <taxon>Bacillati</taxon>
        <taxon>Actinomycetota</taxon>
        <taxon>Actinomycetes</taxon>
        <taxon>Actinomycetales</taxon>
        <taxon>Actinomycetaceae</taxon>
        <taxon>Actinomyces</taxon>
    </lineage>
</organism>
<keyword evidence="1" id="KW-0812">Transmembrane</keyword>
<gene>
    <name evidence="2" type="ORF">NCTC11923_01852</name>
</gene>
<keyword evidence="1" id="KW-1133">Transmembrane helix</keyword>
<protein>
    <submittedName>
        <fullName evidence="2">Uncharacterized protein</fullName>
    </submittedName>
</protein>
<feature type="transmembrane region" description="Helical" evidence="1">
    <location>
        <begin position="42"/>
        <end position="59"/>
    </location>
</feature>
<keyword evidence="1" id="KW-0472">Membrane</keyword>
<feature type="transmembrane region" description="Helical" evidence="1">
    <location>
        <begin position="19"/>
        <end position="36"/>
    </location>
</feature>
<proteinExistence type="predicted"/>
<dbReference type="EMBL" id="LR134363">
    <property type="protein sequence ID" value="VEG75194.1"/>
    <property type="molecule type" value="Genomic_DNA"/>
</dbReference>
<keyword evidence="3" id="KW-1185">Reference proteome</keyword>
<accession>A0A3S4WHQ3</accession>
<reference evidence="2 3" key="1">
    <citation type="submission" date="2018-12" db="EMBL/GenBank/DDBJ databases">
        <authorList>
            <consortium name="Pathogen Informatics"/>
        </authorList>
    </citation>
    <scope>NUCLEOTIDE SEQUENCE [LARGE SCALE GENOMIC DNA]</scope>
    <source>
        <strain evidence="2 3">NCTC11923</strain>
    </source>
</reference>
<dbReference type="RefSeq" id="WP_232012003.1">
    <property type="nucleotide sequence ID" value="NZ_LR134363.1"/>
</dbReference>
<evidence type="ECO:0000256" key="1">
    <source>
        <dbReference type="SAM" id="Phobius"/>
    </source>
</evidence>
<name>A0A3S4WHQ3_9ACTO</name>